<evidence type="ECO:0000256" key="5">
    <source>
        <dbReference type="ARBA" id="ARBA00041564"/>
    </source>
</evidence>
<keyword evidence="4 7" id="KW-0413">Isomerase</keyword>
<dbReference type="PANTHER" id="PTHR42839:SF2">
    <property type="entry name" value="ISOCHORISMATE SYNTHASE ENTC"/>
    <property type="match status" value="1"/>
</dbReference>
<comment type="similarity">
    <text evidence="2">Belongs to the isochorismate synthase family.</text>
</comment>
<dbReference type="SUPFAM" id="SSF56322">
    <property type="entry name" value="ADC synthase"/>
    <property type="match status" value="1"/>
</dbReference>
<proteinExistence type="inferred from homology"/>
<dbReference type="EMBL" id="DWUQ01000184">
    <property type="protein sequence ID" value="HJD45109.1"/>
    <property type="molecule type" value="Genomic_DNA"/>
</dbReference>
<evidence type="ECO:0000256" key="2">
    <source>
        <dbReference type="ARBA" id="ARBA00005297"/>
    </source>
</evidence>
<comment type="caution">
    <text evidence="7">The sequence shown here is derived from an EMBL/GenBank/DDBJ whole genome shotgun (WGS) entry which is preliminary data.</text>
</comment>
<sequence>MVSTAVYPAGAAPIAHDTSNDWLPTQSDRTSLFASPQHSLLAYGQALVLQTHNQHQQLCAQSQALLQQAQTQALPPVLMGMLPFNVNHDSYLFVPQRLHMRGPLSSNEGINTTASFAQSDALASSSARASVSGPTQLRPEPTAAEFETLVASALPHLNDNPLSKIVLARTLCAQLAQPLARQQLWDQLLQLNPQGYNFLMNMADHQHDNPCFFGASPELLVRRMGAQVSVNPLAGTAARHPDGGATDQAVGQALLNSPKDRHEHAIVIESVVAALQPFCETLQVPDGPSLATTATLWHLSTPITGTLKAPYASSLELALAMHPTPAVCGAPMLAARDYIEATEPFAREFFTGAVGWNNLDGDGEWAVAIRCGHYQPGHIRLYAGAGIVAESDPTSERIETGNKLRTMLNALGCAPSEIEQSILE</sequence>
<evidence type="ECO:0000313" key="8">
    <source>
        <dbReference type="Proteomes" id="UP000823889"/>
    </source>
</evidence>
<reference evidence="7" key="2">
    <citation type="submission" date="2021-04" db="EMBL/GenBank/DDBJ databases">
        <authorList>
            <person name="Gilroy R."/>
        </authorList>
    </citation>
    <scope>NUCLEOTIDE SEQUENCE</scope>
    <source>
        <strain evidence="7">9264</strain>
    </source>
</reference>
<organism evidence="7 8">
    <name type="scientific">Candidatus Paenalcaligenes intestinipullorum</name>
    <dbReference type="NCBI Taxonomy" id="2838718"/>
    <lineage>
        <taxon>Bacteria</taxon>
        <taxon>Pseudomonadati</taxon>
        <taxon>Pseudomonadota</taxon>
        <taxon>Betaproteobacteria</taxon>
        <taxon>Burkholderiales</taxon>
        <taxon>Alcaligenaceae</taxon>
        <taxon>Paenalcaligenes</taxon>
    </lineage>
</organism>
<dbReference type="InterPro" id="IPR004561">
    <property type="entry name" value="IsoChor_synthase"/>
</dbReference>
<dbReference type="GO" id="GO:0009697">
    <property type="term" value="P:salicylic acid biosynthetic process"/>
    <property type="evidence" value="ECO:0007669"/>
    <property type="project" value="TreeGrafter"/>
</dbReference>
<protein>
    <recommendedName>
        <fullName evidence="3">isochorismate synthase</fullName>
        <ecNumber evidence="3">5.4.4.2</ecNumber>
    </recommendedName>
    <alternativeName>
        <fullName evidence="5">Isochorismate mutase</fullName>
    </alternativeName>
</protein>
<dbReference type="Proteomes" id="UP000823889">
    <property type="component" value="Unassembled WGS sequence"/>
</dbReference>
<dbReference type="Pfam" id="PF00425">
    <property type="entry name" value="Chorismate_bind"/>
    <property type="match status" value="1"/>
</dbReference>
<reference evidence="7" key="1">
    <citation type="journal article" date="2021" name="PeerJ">
        <title>Extensive microbial diversity within the chicken gut microbiome revealed by metagenomics and culture.</title>
        <authorList>
            <person name="Gilroy R."/>
            <person name="Ravi A."/>
            <person name="Getino M."/>
            <person name="Pursley I."/>
            <person name="Horton D.L."/>
            <person name="Alikhan N.F."/>
            <person name="Baker D."/>
            <person name="Gharbi K."/>
            <person name="Hall N."/>
            <person name="Watson M."/>
            <person name="Adriaenssens E.M."/>
            <person name="Foster-Nyarko E."/>
            <person name="Jarju S."/>
            <person name="Secka A."/>
            <person name="Antonio M."/>
            <person name="Oren A."/>
            <person name="Chaudhuri R.R."/>
            <person name="La Ragione R."/>
            <person name="Hildebrand F."/>
            <person name="Pallen M.J."/>
        </authorList>
    </citation>
    <scope>NUCLEOTIDE SEQUENCE</scope>
    <source>
        <strain evidence="7">9264</strain>
    </source>
</reference>
<evidence type="ECO:0000256" key="4">
    <source>
        <dbReference type="ARBA" id="ARBA00023235"/>
    </source>
</evidence>
<comment type="catalytic activity">
    <reaction evidence="1">
        <text>chorismate = isochorismate</text>
        <dbReference type="Rhea" id="RHEA:18985"/>
        <dbReference type="ChEBI" id="CHEBI:29748"/>
        <dbReference type="ChEBI" id="CHEBI:29780"/>
        <dbReference type="EC" id="5.4.4.2"/>
    </reaction>
</comment>
<accession>A0A9D2U9Q0</accession>
<dbReference type="PANTHER" id="PTHR42839">
    <property type="entry name" value="ISOCHORISMATE SYNTHASE ENTC"/>
    <property type="match status" value="1"/>
</dbReference>
<evidence type="ECO:0000256" key="1">
    <source>
        <dbReference type="ARBA" id="ARBA00000799"/>
    </source>
</evidence>
<dbReference type="Gene3D" id="3.60.120.10">
    <property type="entry name" value="Anthranilate synthase"/>
    <property type="match status" value="1"/>
</dbReference>
<dbReference type="EC" id="5.4.4.2" evidence="3"/>
<name>A0A9D2U9Q0_9BURK</name>
<dbReference type="InterPro" id="IPR005801">
    <property type="entry name" value="ADC_synthase"/>
</dbReference>
<dbReference type="InterPro" id="IPR015890">
    <property type="entry name" value="Chorismate_C"/>
</dbReference>
<evidence type="ECO:0000259" key="6">
    <source>
        <dbReference type="Pfam" id="PF00425"/>
    </source>
</evidence>
<gene>
    <name evidence="7" type="ORF">H9906_08820</name>
</gene>
<evidence type="ECO:0000256" key="3">
    <source>
        <dbReference type="ARBA" id="ARBA00012824"/>
    </source>
</evidence>
<evidence type="ECO:0000313" key="7">
    <source>
        <dbReference type="EMBL" id="HJD45109.1"/>
    </source>
</evidence>
<dbReference type="GO" id="GO:0008909">
    <property type="term" value="F:isochorismate synthase activity"/>
    <property type="evidence" value="ECO:0007669"/>
    <property type="project" value="UniProtKB-EC"/>
</dbReference>
<feature type="domain" description="Chorismate-utilising enzyme C-terminal" evidence="6">
    <location>
        <begin position="144"/>
        <end position="403"/>
    </location>
</feature>
<dbReference type="AlphaFoldDB" id="A0A9D2U9Q0"/>
<dbReference type="NCBIfam" id="TIGR00543">
    <property type="entry name" value="isochor_syn"/>
    <property type="match status" value="1"/>
</dbReference>